<dbReference type="PANTHER" id="PTHR30108:SF17">
    <property type="entry name" value="FERULIC ACID DECARBOXYLASE 1"/>
    <property type="match status" value="1"/>
</dbReference>
<dbReference type="InterPro" id="IPR002830">
    <property type="entry name" value="UbiD"/>
</dbReference>
<dbReference type="SUPFAM" id="SSF50475">
    <property type="entry name" value="FMN-binding split barrel"/>
    <property type="match status" value="1"/>
</dbReference>
<dbReference type="Pfam" id="PF01977">
    <property type="entry name" value="UbiD"/>
    <property type="match status" value="1"/>
</dbReference>
<sequence length="519" mass="57371">MKYRDLRDFMAGLERLGELRQVAEPVSARLEMTALSDKVLRSGGPALWFKNPAGYKFSALTNLFGTPKRVALGMGATEVNELRDVGRVLASLKEPEPPKGLKDTGRLLQMAKALWDMKPAVTGKAACQEEALTGSEIDLGQLPIQTCWPGDVAPLITWGLVITRGPQGTPGARKRQNLGIYRQQVIGPRQVIMRWLTHRGGALDFRDFALARPGQRFPIAVALGADPATILGAVTPVPDTLSEYQFAGLLRGSRTEVFDTAVGDQGVMLQAPAGAEIVLEGHIPPAAPGYVGTSPHGVRLKEVGGYLHALEGPFGDHTGYYNEQDWFPVFELSRLLRRRDAIYHSTYTGKPPDEPAVLGVALNEVFVPILQKQFPEIVDFYLPPEGCSYRMAIVSIKKSYPGHAKRLMFGIWSFLRQFMYTKFIVVTDDDVDIRSWQDVIWAITTRVDPVRDTTLVEHTPIDYLDFASPVSGLGGKMGLDATNKWPGETSREWGRNIKMDAEVEQRVAGLFDRLMKPSQ</sequence>
<dbReference type="RefSeq" id="WP_316699747.1">
    <property type="nucleotide sequence ID" value="NZ_CP136336.1"/>
</dbReference>
<keyword evidence="4" id="KW-0456">Lyase</keyword>
<protein>
    <submittedName>
        <fullName evidence="4">UbiD family decarboxylase</fullName>
        <ecNumber evidence="4">4.1.1.-</ecNumber>
    </submittedName>
</protein>
<keyword evidence="5" id="KW-1185">Reference proteome</keyword>
<feature type="domain" description="3-octaprenyl-4-hydroxybenzoate carboxy-lyase-like Rift-related" evidence="1">
    <location>
        <begin position="123"/>
        <end position="351"/>
    </location>
</feature>
<dbReference type="EC" id="4.1.1.-" evidence="4"/>
<dbReference type="Gene3D" id="1.20.5.570">
    <property type="entry name" value="Single helix bin"/>
    <property type="match status" value="1"/>
</dbReference>
<dbReference type="Proteomes" id="UP001303946">
    <property type="component" value="Chromosome"/>
</dbReference>
<dbReference type="SUPFAM" id="SSF143968">
    <property type="entry name" value="UbiD C-terminal domain-like"/>
    <property type="match status" value="1"/>
</dbReference>
<dbReference type="InterPro" id="IPR048304">
    <property type="entry name" value="UbiD_Rift_dom"/>
</dbReference>
<reference evidence="4 5" key="1">
    <citation type="submission" date="2023-10" db="EMBL/GenBank/DDBJ databases">
        <title>Bacteria for the degradation of biodegradable plastic PBAT(Polybutylene adipate terephthalate).</title>
        <authorList>
            <person name="Weon H.-Y."/>
            <person name="Yeon J."/>
        </authorList>
    </citation>
    <scope>NUCLEOTIDE SEQUENCE [LARGE SCALE GENOMIC DNA]</scope>
    <source>
        <strain evidence="4 5">SBD 7-3</strain>
    </source>
</reference>
<evidence type="ECO:0000259" key="3">
    <source>
        <dbReference type="Pfam" id="PF20696"/>
    </source>
</evidence>
<dbReference type="Pfam" id="PF20695">
    <property type="entry name" value="UbiD_N"/>
    <property type="match status" value="1"/>
</dbReference>
<dbReference type="InterPro" id="IPR049383">
    <property type="entry name" value="UbiD-like_N"/>
</dbReference>
<dbReference type="Pfam" id="PF20696">
    <property type="entry name" value="UbiD_C"/>
    <property type="match status" value="1"/>
</dbReference>
<evidence type="ECO:0000313" key="5">
    <source>
        <dbReference type="Proteomes" id="UP001303946"/>
    </source>
</evidence>
<dbReference type="GO" id="GO:0016829">
    <property type="term" value="F:lyase activity"/>
    <property type="evidence" value="ECO:0007669"/>
    <property type="project" value="UniProtKB-KW"/>
</dbReference>
<organism evidence="4 5">
    <name type="scientific">Piscinibacter gummiphilus</name>
    <dbReference type="NCBI Taxonomy" id="946333"/>
    <lineage>
        <taxon>Bacteria</taxon>
        <taxon>Pseudomonadati</taxon>
        <taxon>Pseudomonadota</taxon>
        <taxon>Betaproteobacteria</taxon>
        <taxon>Burkholderiales</taxon>
        <taxon>Sphaerotilaceae</taxon>
        <taxon>Piscinibacter</taxon>
    </lineage>
</organism>
<accession>A0ABZ0CQ29</accession>
<name>A0ABZ0CQ29_9BURK</name>
<evidence type="ECO:0000259" key="1">
    <source>
        <dbReference type="Pfam" id="PF01977"/>
    </source>
</evidence>
<proteinExistence type="predicted"/>
<dbReference type="EMBL" id="CP136336">
    <property type="protein sequence ID" value="WOB07070.1"/>
    <property type="molecule type" value="Genomic_DNA"/>
</dbReference>
<dbReference type="InterPro" id="IPR049381">
    <property type="entry name" value="UbiD-like_C"/>
</dbReference>
<dbReference type="Gene3D" id="3.40.1670.10">
    <property type="entry name" value="UbiD C-terminal domain-like"/>
    <property type="match status" value="1"/>
</dbReference>
<evidence type="ECO:0000313" key="4">
    <source>
        <dbReference type="EMBL" id="WOB07070.1"/>
    </source>
</evidence>
<evidence type="ECO:0000259" key="2">
    <source>
        <dbReference type="Pfam" id="PF20695"/>
    </source>
</evidence>
<dbReference type="PANTHER" id="PTHR30108">
    <property type="entry name" value="3-OCTAPRENYL-4-HYDROXYBENZOATE CARBOXY-LYASE-RELATED"/>
    <property type="match status" value="1"/>
</dbReference>
<gene>
    <name evidence="4" type="ORF">RXV79_19375</name>
</gene>
<feature type="domain" description="3-octaprenyl-4-hydroxybenzoate carboxy-lyase-like C-terminal" evidence="3">
    <location>
        <begin position="357"/>
        <end position="481"/>
    </location>
</feature>
<feature type="domain" description="3-octaprenyl-4-hydroxybenzoate carboxy-lyase-like N-terminal" evidence="2">
    <location>
        <begin position="13"/>
        <end position="87"/>
    </location>
</feature>